<keyword evidence="5" id="KW-1185">Reference proteome</keyword>
<dbReference type="PRINTS" id="PR00080">
    <property type="entry name" value="SDRFAMILY"/>
</dbReference>
<evidence type="ECO:0000313" key="5">
    <source>
        <dbReference type="Proteomes" id="UP001175261"/>
    </source>
</evidence>
<dbReference type="GO" id="GO:0016616">
    <property type="term" value="F:oxidoreductase activity, acting on the CH-OH group of donors, NAD or NADP as acceptor"/>
    <property type="evidence" value="ECO:0007669"/>
    <property type="project" value="TreeGrafter"/>
</dbReference>
<sequence length="309" mass="33304">MNRMSASVEGKTAIVTGGGSGINLSFVRLLLSKGCSVVIADLALRPEAEPLLTQHPPTTTTGKPSCHFHRTDVSSWPALTSLWDFAAGTFPRGVDIVVCGAGLFEPPSSSFWNAPRSATNPGSPSRDDALGEPGHYAQLDVNLVSPMRLSQLAIARWTQTRRKGCLIHVGSIAGYASTLASPIYHASKYGLLGFVRSLGSLRDEVGIRVSYVAPAQVRTPMWQEDAHKSGLLTEDAEFVEPEEVAEAMLDLVVDEKLGDGTVYEVTKGKRRVVPAYNADPPSGYGLKMSGYAQENERVMTKLKKGEFKI</sequence>
<gene>
    <name evidence="4" type="ORF">NLU13_0362</name>
</gene>
<evidence type="ECO:0000256" key="2">
    <source>
        <dbReference type="ARBA" id="ARBA00023002"/>
    </source>
</evidence>
<reference evidence="4" key="1">
    <citation type="submission" date="2022-10" db="EMBL/GenBank/DDBJ databases">
        <title>Determination and structural analysis of whole genome sequence of Sarocladium strictum F4-1.</title>
        <authorList>
            <person name="Hu L."/>
            <person name="Jiang Y."/>
        </authorList>
    </citation>
    <scope>NUCLEOTIDE SEQUENCE</scope>
    <source>
        <strain evidence="4">F4-1</strain>
    </source>
</reference>
<dbReference type="PRINTS" id="PR00081">
    <property type="entry name" value="GDHRDH"/>
</dbReference>
<comment type="similarity">
    <text evidence="1 3">Belongs to the short-chain dehydrogenases/reductases (SDR) family.</text>
</comment>
<keyword evidence="2" id="KW-0560">Oxidoreductase</keyword>
<accession>A0AA39LBF5</accession>
<protein>
    <submittedName>
        <fullName evidence="4">Uncharacterized protein</fullName>
    </submittedName>
</protein>
<dbReference type="Gene3D" id="3.40.50.720">
    <property type="entry name" value="NAD(P)-binding Rossmann-like Domain"/>
    <property type="match status" value="1"/>
</dbReference>
<evidence type="ECO:0000256" key="1">
    <source>
        <dbReference type="ARBA" id="ARBA00006484"/>
    </source>
</evidence>
<evidence type="ECO:0000256" key="3">
    <source>
        <dbReference type="RuleBase" id="RU000363"/>
    </source>
</evidence>
<organism evidence="4 5">
    <name type="scientific">Sarocladium strictum</name>
    <name type="common">Black bundle disease fungus</name>
    <name type="synonym">Acremonium strictum</name>
    <dbReference type="NCBI Taxonomy" id="5046"/>
    <lineage>
        <taxon>Eukaryota</taxon>
        <taxon>Fungi</taxon>
        <taxon>Dikarya</taxon>
        <taxon>Ascomycota</taxon>
        <taxon>Pezizomycotina</taxon>
        <taxon>Sordariomycetes</taxon>
        <taxon>Hypocreomycetidae</taxon>
        <taxon>Hypocreales</taxon>
        <taxon>Sarocladiaceae</taxon>
        <taxon>Sarocladium</taxon>
    </lineage>
</organism>
<evidence type="ECO:0000313" key="4">
    <source>
        <dbReference type="EMBL" id="KAK0390859.1"/>
    </source>
</evidence>
<dbReference type="PANTHER" id="PTHR44229:SF4">
    <property type="entry name" value="15-HYDROXYPROSTAGLANDIN DEHYDROGENASE [NAD(+)]"/>
    <property type="match status" value="1"/>
</dbReference>
<dbReference type="PANTHER" id="PTHR44229">
    <property type="entry name" value="15-HYDROXYPROSTAGLANDIN DEHYDROGENASE [NAD(+)]"/>
    <property type="match status" value="1"/>
</dbReference>
<dbReference type="InterPro" id="IPR036291">
    <property type="entry name" value="NAD(P)-bd_dom_sf"/>
</dbReference>
<proteinExistence type="inferred from homology"/>
<dbReference type="AlphaFoldDB" id="A0AA39LBF5"/>
<dbReference type="Pfam" id="PF00106">
    <property type="entry name" value="adh_short"/>
    <property type="match status" value="1"/>
</dbReference>
<name>A0AA39LBF5_SARSR</name>
<dbReference type="InterPro" id="IPR002347">
    <property type="entry name" value="SDR_fam"/>
</dbReference>
<comment type="caution">
    <text evidence="4">The sequence shown here is derived from an EMBL/GenBank/DDBJ whole genome shotgun (WGS) entry which is preliminary data.</text>
</comment>
<dbReference type="EMBL" id="JAPDFR010000001">
    <property type="protein sequence ID" value="KAK0390859.1"/>
    <property type="molecule type" value="Genomic_DNA"/>
</dbReference>
<dbReference type="GO" id="GO:0005737">
    <property type="term" value="C:cytoplasm"/>
    <property type="evidence" value="ECO:0007669"/>
    <property type="project" value="TreeGrafter"/>
</dbReference>
<dbReference type="SUPFAM" id="SSF51735">
    <property type="entry name" value="NAD(P)-binding Rossmann-fold domains"/>
    <property type="match status" value="1"/>
</dbReference>
<dbReference type="Proteomes" id="UP001175261">
    <property type="component" value="Unassembled WGS sequence"/>
</dbReference>